<dbReference type="Proteomes" id="UP000009168">
    <property type="component" value="Unassembled WGS sequence"/>
</dbReference>
<evidence type="ECO:0000256" key="2">
    <source>
        <dbReference type="SAM" id="Coils"/>
    </source>
</evidence>
<evidence type="ECO:0000313" key="5">
    <source>
        <dbReference type="Proteomes" id="UP000009168"/>
    </source>
</evidence>
<dbReference type="InParanoid" id="Q23AQ2"/>
<feature type="region of interest" description="Disordered" evidence="3">
    <location>
        <begin position="597"/>
        <end position="622"/>
    </location>
</feature>
<name>Q23AQ2_TETTS</name>
<feature type="region of interest" description="Disordered" evidence="3">
    <location>
        <begin position="1"/>
        <end position="30"/>
    </location>
</feature>
<feature type="compositionally biased region" description="Polar residues" evidence="3">
    <location>
        <begin position="540"/>
        <end position="558"/>
    </location>
</feature>
<dbReference type="RefSeq" id="XP_001013885.2">
    <property type="nucleotide sequence ID" value="XM_001013885.2"/>
</dbReference>
<dbReference type="EMBL" id="GG662723">
    <property type="protein sequence ID" value="EAR93640.2"/>
    <property type="molecule type" value="Genomic_DNA"/>
</dbReference>
<protein>
    <submittedName>
        <fullName evidence="4">Uncharacterized protein</fullName>
    </submittedName>
</protein>
<dbReference type="KEGG" id="tet:TTHERM_00771960"/>
<feature type="compositionally biased region" description="Basic and acidic residues" evidence="3">
    <location>
        <begin position="608"/>
        <end position="622"/>
    </location>
</feature>
<proteinExistence type="predicted"/>
<feature type="compositionally biased region" description="Basic and acidic residues" evidence="3">
    <location>
        <begin position="151"/>
        <end position="171"/>
    </location>
</feature>
<dbReference type="PANTHER" id="PTHR23176">
    <property type="entry name" value="RHO/RAC/CDC GTPASE-ACTIVATING PROTEIN"/>
    <property type="match status" value="1"/>
</dbReference>
<gene>
    <name evidence="4" type="ORF">TTHERM_00771960</name>
</gene>
<dbReference type="GO" id="GO:0005096">
    <property type="term" value="F:GTPase activator activity"/>
    <property type="evidence" value="ECO:0007669"/>
    <property type="project" value="UniProtKB-KW"/>
</dbReference>
<keyword evidence="5" id="KW-1185">Reference proteome</keyword>
<feature type="compositionally biased region" description="Polar residues" evidence="3">
    <location>
        <begin position="597"/>
        <end position="607"/>
    </location>
</feature>
<dbReference type="GO" id="GO:0005737">
    <property type="term" value="C:cytoplasm"/>
    <property type="evidence" value="ECO:0007669"/>
    <property type="project" value="TreeGrafter"/>
</dbReference>
<dbReference type="GeneID" id="7825542"/>
<evidence type="ECO:0000256" key="3">
    <source>
        <dbReference type="SAM" id="MobiDB-lite"/>
    </source>
</evidence>
<sequence>MSNLRQGFNLPNRAIQQQTQQTQSSKQEAQQIYQFKPASIQSQQQRQNNFQQNQQTSFQLQNQVQYNEKQKNYNYQTQNNDIQKMSLQTQTQTNVQQNQFQQQPQNSNYYQQFQQNQLPQNNSNPNFQNDRSRNGQQPNVNNQNQTQIRSDSSKPFDKPKRGHSIKDRNTEQQKNQNTIQAQAQEQYQLINNTFDSSQKTKAYQNLVNSKINTNKLPIINSGQNAKNSPMQNTNQQPQANNIFNIDKGKQIPFLRNNQQNQQNLNSYQQGIKMDSNIMPQANQYNFQQNNYSQPNNSQAIIPQYPQNTIQNNIINSNLANQQLNNNQNTQPFSNSYLLQQQNYMEQSQQSNLNQMNNIYQMNQLQQQYQQQQQQQQQQPQYRNLPIQAELNKKKENSQLDDLTQSQSNQQPQGMNLSVIQELKDSEISQSQSSQIQNQDQFSQQYPLKDAANSQIIETNKINQYQQNEQTSKVNLNNIEQQSNHQTQQFEPISIQNNTINIQNNFNQNFYKTNQQKIANGQTNFNFQKQKNDEIQQIFNHPQNQNKQQRSEGYNQPKDTSYEKQDLPQKSQVKIIGENNIPLQSQQEEKKFNTYLNSSTTEQSSNFKNDQKDDETQKTTHGKSKDTFQFLTKQQFDSDNNIIQILAEKVISQETQQNIQKLYQEVNTKDLGQIYNLEVLKNAIDTSIQEFNSTINSSIKGISNLKFFDNQKILDQYQLPSEIYEQCFKELQLIHTGILSELFRPDQLYQVFETKINKEFVKNMLLQYLHYFQTGEIIDCIHFNCVSMQKLTQDKLNNYKYYQIQGQYFENNLIQSFNSCLYQIKEEIQRDLQKGIADLNSENKGLDSLKSTFINKKNELINLINQYWKLIKIKNIYEIDTLSVVIIYKKIQIMNEQLNQFLEQSQDSLNSVVNEILFKQANTAANLGPIETEMSEYFLMYIRNDTDDTILQLKTKQDQLFEIACCQYEQTVVANYYLKQRAQDILENLKTIKIYSNQLSNMALDNLKKLFQKESFLSLFKSVLSENEDWSQLENINDPILLIFLIRHILKRIIIQTKKVEDLLKQINNQMQLTKGDSIDYYFNSNQNLPFFKVKFVSKLPLYIEDDTVYAIININLGLQDFFFKLSNYSQLFQYKINDQFIKCGLKDEIEQRVKQFEIERKYLPQFLFQLEKSHKCGILAMYIEEKFETIQSYLAKKQQKSILKGFINKFKKESKFEPFISQMSFTYYQKTLEYTYQLTQVFKEILKVANQELLNQKEKINRQLQSEFKQFAQKQNQYQDELIIFQDQNKIPQIVAYKDKKKQYQTLFFLTKKESFKNEEGDIVKAYKLIFEYKFQKILFFSLFSDILKEDNQLTKYFFLFLLNQILNIQEVEKQQLPVDFNEWFLKFLIENTNEQIYQLLNQKDQQIPQSKGQFQQSLQKNFEQKQTVTKTVQKEIDDQNYINQKKQDFQVEVQTNSVQLGFQVQIQDQPQFNNKKETDQSQEYKQYCLKNFLGLIQEESFKKIFNGVKKFNLDYLKDYGYVSEIRDIKDSQQKNKIIQFFKDKSHIYIIGNIYQQFQILIYLNQKCYCFYEENPPSFLQNLQIESYIKIKLNTDNNIFEQDQALTILYLLIWLQDQQSGKITQQTYDQNKNGYKFQLHLKYIWIQQQKSEKRLFQQDKILIYEYFSQIKQPKSYEVQIYKVKQLSPQNEIPLIFVLRDTIKYQKEIVFIYDSNNEQCQKDTEDIKKKFFQCKFSSIQYQFKNAQQQKCLINVSLHQYLNQTNYQNNSLNTIVNSYFTNYLQDICFPFFIQ</sequence>
<accession>Q23AQ2</accession>
<organism evidence="4 5">
    <name type="scientific">Tetrahymena thermophila (strain SB210)</name>
    <dbReference type="NCBI Taxonomy" id="312017"/>
    <lineage>
        <taxon>Eukaryota</taxon>
        <taxon>Sar</taxon>
        <taxon>Alveolata</taxon>
        <taxon>Ciliophora</taxon>
        <taxon>Intramacronucleata</taxon>
        <taxon>Oligohymenophorea</taxon>
        <taxon>Hymenostomatida</taxon>
        <taxon>Tetrahymenina</taxon>
        <taxon>Tetrahymenidae</taxon>
        <taxon>Tetrahymena</taxon>
    </lineage>
</organism>
<evidence type="ECO:0000313" key="4">
    <source>
        <dbReference type="EMBL" id="EAR93640.2"/>
    </source>
</evidence>
<evidence type="ECO:0000256" key="1">
    <source>
        <dbReference type="ARBA" id="ARBA00022468"/>
    </source>
</evidence>
<dbReference type="HOGENOM" id="CLU_248877_0_0_1"/>
<feature type="coiled-coil region" evidence="2">
    <location>
        <begin position="1243"/>
        <end position="1281"/>
    </location>
</feature>
<reference evidence="5" key="1">
    <citation type="journal article" date="2006" name="PLoS Biol.">
        <title>Macronuclear genome sequence of the ciliate Tetrahymena thermophila, a model eukaryote.</title>
        <authorList>
            <person name="Eisen J.A."/>
            <person name="Coyne R.S."/>
            <person name="Wu M."/>
            <person name="Wu D."/>
            <person name="Thiagarajan M."/>
            <person name="Wortman J.R."/>
            <person name="Badger J.H."/>
            <person name="Ren Q."/>
            <person name="Amedeo P."/>
            <person name="Jones K.M."/>
            <person name="Tallon L.J."/>
            <person name="Delcher A.L."/>
            <person name="Salzberg S.L."/>
            <person name="Silva J.C."/>
            <person name="Haas B.J."/>
            <person name="Majoros W.H."/>
            <person name="Farzad M."/>
            <person name="Carlton J.M."/>
            <person name="Smith R.K. Jr."/>
            <person name="Garg J."/>
            <person name="Pearlman R.E."/>
            <person name="Karrer K.M."/>
            <person name="Sun L."/>
            <person name="Manning G."/>
            <person name="Elde N.C."/>
            <person name="Turkewitz A.P."/>
            <person name="Asai D.J."/>
            <person name="Wilkes D.E."/>
            <person name="Wang Y."/>
            <person name="Cai H."/>
            <person name="Collins K."/>
            <person name="Stewart B.A."/>
            <person name="Lee S.R."/>
            <person name="Wilamowska K."/>
            <person name="Weinberg Z."/>
            <person name="Ruzzo W.L."/>
            <person name="Wloga D."/>
            <person name="Gaertig J."/>
            <person name="Frankel J."/>
            <person name="Tsao C.-C."/>
            <person name="Gorovsky M.A."/>
            <person name="Keeling P.J."/>
            <person name="Waller R.F."/>
            <person name="Patron N.J."/>
            <person name="Cherry J.M."/>
            <person name="Stover N.A."/>
            <person name="Krieger C.J."/>
            <person name="del Toro C."/>
            <person name="Ryder H.F."/>
            <person name="Williamson S.C."/>
            <person name="Barbeau R.A."/>
            <person name="Hamilton E.P."/>
            <person name="Orias E."/>
        </authorList>
    </citation>
    <scope>NUCLEOTIDE SEQUENCE [LARGE SCALE GENOMIC DNA]</scope>
    <source>
        <strain evidence="5">SB210</strain>
    </source>
</reference>
<feature type="region of interest" description="Disordered" evidence="3">
    <location>
        <begin position="117"/>
        <end position="179"/>
    </location>
</feature>
<dbReference type="PANTHER" id="PTHR23176:SF129">
    <property type="entry name" value="RHO GTPASE ACTIVATING PROTEIN AT 16F, ISOFORM E-RELATED"/>
    <property type="match status" value="1"/>
</dbReference>
<feature type="region of interest" description="Disordered" evidence="3">
    <location>
        <begin position="540"/>
        <end position="569"/>
    </location>
</feature>
<keyword evidence="2" id="KW-0175">Coiled coil</keyword>
<keyword evidence="1" id="KW-0343">GTPase activation</keyword>
<feature type="compositionally biased region" description="Low complexity" evidence="3">
    <location>
        <begin position="14"/>
        <end position="30"/>
    </location>
</feature>
<dbReference type="InterPro" id="IPR050729">
    <property type="entry name" value="Rho-GAP"/>
</dbReference>
<feature type="compositionally biased region" description="Low complexity" evidence="3">
    <location>
        <begin position="117"/>
        <end position="147"/>
    </location>
</feature>